<keyword evidence="2" id="KW-0472">Membrane</keyword>
<keyword evidence="2" id="KW-0812">Transmembrane</keyword>
<dbReference type="GO" id="GO:0006508">
    <property type="term" value="P:proteolysis"/>
    <property type="evidence" value="ECO:0007669"/>
    <property type="project" value="UniProtKB-KW"/>
</dbReference>
<keyword evidence="3" id="KW-0482">Metalloprotease</keyword>
<keyword evidence="3" id="KW-0645">Protease</keyword>
<dbReference type="GO" id="GO:0008237">
    <property type="term" value="F:metallopeptidase activity"/>
    <property type="evidence" value="ECO:0007669"/>
    <property type="project" value="UniProtKB-KW"/>
</dbReference>
<proteinExistence type="predicted"/>
<evidence type="ECO:0000256" key="2">
    <source>
        <dbReference type="SAM" id="Phobius"/>
    </source>
</evidence>
<name>A0A2V3DQI0_9MICC</name>
<feature type="transmembrane region" description="Helical" evidence="2">
    <location>
        <begin position="333"/>
        <end position="354"/>
    </location>
</feature>
<dbReference type="PANTHER" id="PTHR36844:SF1">
    <property type="entry name" value="PROTEASE PRSW"/>
    <property type="match status" value="1"/>
</dbReference>
<protein>
    <submittedName>
        <fullName evidence="3">PrsW family intramembrane metalloprotease</fullName>
    </submittedName>
</protein>
<feature type="transmembrane region" description="Helical" evidence="2">
    <location>
        <begin position="126"/>
        <end position="148"/>
    </location>
</feature>
<feature type="transmembrane region" description="Helical" evidence="2">
    <location>
        <begin position="233"/>
        <end position="253"/>
    </location>
</feature>
<feature type="transmembrane region" description="Helical" evidence="2">
    <location>
        <begin position="98"/>
        <end position="120"/>
    </location>
</feature>
<dbReference type="Pfam" id="PF13367">
    <property type="entry name" value="PrsW-protease"/>
    <property type="match status" value="1"/>
</dbReference>
<keyword evidence="3" id="KW-0378">Hydrolase</keyword>
<gene>
    <name evidence="3" type="ORF">CVS29_11260</name>
</gene>
<dbReference type="InterPro" id="IPR026898">
    <property type="entry name" value="PrsW"/>
</dbReference>
<accession>A0A2V3DQI0</accession>
<feature type="transmembrane region" description="Helical" evidence="2">
    <location>
        <begin position="265"/>
        <end position="295"/>
    </location>
</feature>
<reference evidence="3 4" key="1">
    <citation type="submission" date="2018-05" db="EMBL/GenBank/DDBJ databases">
        <title>Genetic diversity of glacier-inhabiting Cryobacterium bacteria in China and description of Cryobacterium mengkeensis sp. nov. and Arthrobacter glacialis sp. nov.</title>
        <authorList>
            <person name="Liu Q."/>
            <person name="Xin Y.-H."/>
        </authorList>
    </citation>
    <scope>NUCLEOTIDE SEQUENCE [LARGE SCALE GENOMIC DNA]</scope>
    <source>
        <strain evidence="3 4">GP3</strain>
    </source>
</reference>
<dbReference type="Proteomes" id="UP000246303">
    <property type="component" value="Unassembled WGS sequence"/>
</dbReference>
<keyword evidence="4" id="KW-1185">Reference proteome</keyword>
<comment type="caution">
    <text evidence="3">The sequence shown here is derived from an EMBL/GenBank/DDBJ whole genome shotgun (WGS) entry which is preliminary data.</text>
</comment>
<feature type="region of interest" description="Disordered" evidence="1">
    <location>
        <begin position="1"/>
        <end position="24"/>
    </location>
</feature>
<evidence type="ECO:0000313" key="4">
    <source>
        <dbReference type="Proteomes" id="UP000246303"/>
    </source>
</evidence>
<keyword evidence="2" id="KW-1133">Transmembrane helix</keyword>
<evidence type="ECO:0000313" key="3">
    <source>
        <dbReference type="EMBL" id="PXA65240.1"/>
    </source>
</evidence>
<feature type="region of interest" description="Disordered" evidence="1">
    <location>
        <begin position="478"/>
        <end position="497"/>
    </location>
</feature>
<organism evidence="3 4">
    <name type="scientific">Arthrobacter psychrochitiniphilus</name>
    <dbReference type="NCBI Taxonomy" id="291045"/>
    <lineage>
        <taxon>Bacteria</taxon>
        <taxon>Bacillati</taxon>
        <taxon>Actinomycetota</taxon>
        <taxon>Actinomycetes</taxon>
        <taxon>Micrococcales</taxon>
        <taxon>Micrococcaceae</taxon>
        <taxon>Arthrobacter</taxon>
    </lineage>
</organism>
<feature type="transmembrane region" description="Helical" evidence="2">
    <location>
        <begin position="155"/>
        <end position="181"/>
    </location>
</feature>
<dbReference type="EMBL" id="QHLZ01000006">
    <property type="protein sequence ID" value="PXA65240.1"/>
    <property type="molecule type" value="Genomic_DNA"/>
</dbReference>
<dbReference type="AlphaFoldDB" id="A0A2V3DQI0"/>
<sequence length="497" mass="54026">MNAYNSNYHRHRHAHALAQRGTLERARTGPTLENMTEPGHWQDPAAGAPLAQPHYAQAPLPQVQGPGPGSALSYRPDYWAHPAPVQTKRKPRGTGVKVTNIILLSVLILVTLVTLAFFAISIGANVFLICGALALIPLVICIAALMWIDRWEPEPLAALILGFCWGAGMAVVTTLVVGSWVQPLLMSPNPAADADMVGAVIQAPLVEEFCKGAGLLLLFFLRRRTFDGPIDGVVYAGMIAAGFAFTENILYFGQALSEADGAVGGLASIFILRGLMSPFAHVMFTAMLGVCVGYAARNGGTLMVLGAWVVGLVPAMLLHGLWNGSAFLGGNFIIVYVVLQVPLFILSIVGIVLLRRSEAKLTRRRLSDYVPSGWFTQQEVPMLATGAGRRRALTWARTFAAAPIMKEFIRLATRLAFTRQRLLVDARGASKGSRTRFAANQELELGLLNRSTAVRSELLGRHSQAVWQAQNLASQQMQAQQMQAQHFQSQHQPWQQP</sequence>
<feature type="transmembrane region" description="Helical" evidence="2">
    <location>
        <begin position="201"/>
        <end position="221"/>
    </location>
</feature>
<evidence type="ECO:0000256" key="1">
    <source>
        <dbReference type="SAM" id="MobiDB-lite"/>
    </source>
</evidence>
<dbReference type="PANTHER" id="PTHR36844">
    <property type="entry name" value="PROTEASE PRSW"/>
    <property type="match status" value="1"/>
</dbReference>
<feature type="transmembrane region" description="Helical" evidence="2">
    <location>
        <begin position="302"/>
        <end position="321"/>
    </location>
</feature>